<dbReference type="AlphaFoldDB" id="B7JXI9"/>
<comment type="similarity">
    <text evidence="1">Belongs to the iron/ascorbate-dependent oxidoreductase family.</text>
</comment>
<feature type="domain" description="Fe2OG dioxygenase" evidence="2">
    <location>
        <begin position="59"/>
        <end position="179"/>
    </location>
</feature>
<dbReference type="InterPro" id="IPR044862">
    <property type="entry name" value="Pro_4_hyd_alph_FE2OG_OXY"/>
</dbReference>
<dbReference type="STRING" id="41431.PCC8801_0659"/>
<dbReference type="HOGENOM" id="CLU_1244151_0_0_3"/>
<accession>B7JXI9</accession>
<keyword evidence="4" id="KW-1185">Reference proteome</keyword>
<proteinExistence type="inferred from homology"/>
<dbReference type="InterPro" id="IPR005123">
    <property type="entry name" value="Oxoglu/Fe-dep_dioxygenase_dom"/>
</dbReference>
<dbReference type="Proteomes" id="UP000008204">
    <property type="component" value="Chromosome"/>
</dbReference>
<keyword evidence="1" id="KW-0408">Iron</keyword>
<protein>
    <recommendedName>
        <fullName evidence="2">Fe2OG dioxygenase domain-containing protein</fullName>
    </recommendedName>
</protein>
<organism evidence="3 4">
    <name type="scientific">Rippkaea orientalis (strain PCC 8801 / RF-1)</name>
    <name type="common">Cyanothece sp. (strain PCC 8801)</name>
    <dbReference type="NCBI Taxonomy" id="41431"/>
    <lineage>
        <taxon>Bacteria</taxon>
        <taxon>Bacillati</taxon>
        <taxon>Cyanobacteriota</taxon>
        <taxon>Cyanophyceae</taxon>
        <taxon>Oscillatoriophycideae</taxon>
        <taxon>Chroococcales</taxon>
        <taxon>Aphanothecaceae</taxon>
        <taxon>Rippkaea</taxon>
        <taxon>Rippkaea orientalis</taxon>
    </lineage>
</organism>
<dbReference type="EMBL" id="CP001287">
    <property type="protein sequence ID" value="ACK64746.1"/>
    <property type="molecule type" value="Genomic_DNA"/>
</dbReference>
<keyword evidence="1" id="KW-0560">Oxidoreductase</keyword>
<dbReference type="KEGG" id="cyp:PCC8801_0659"/>
<evidence type="ECO:0000259" key="2">
    <source>
        <dbReference type="PROSITE" id="PS51471"/>
    </source>
</evidence>
<evidence type="ECO:0000256" key="1">
    <source>
        <dbReference type="RuleBase" id="RU003682"/>
    </source>
</evidence>
<dbReference type="OrthoDB" id="5502081at2"/>
<name>B7JXI9_RIPO1</name>
<gene>
    <name evidence="3" type="ordered locus">PCC8801_0659</name>
</gene>
<dbReference type="Pfam" id="PF13640">
    <property type="entry name" value="2OG-FeII_Oxy_3"/>
    <property type="match status" value="1"/>
</dbReference>
<evidence type="ECO:0000313" key="3">
    <source>
        <dbReference type="EMBL" id="ACK64746.1"/>
    </source>
</evidence>
<dbReference type="PROSITE" id="PS51471">
    <property type="entry name" value="FE2OG_OXY"/>
    <property type="match status" value="1"/>
</dbReference>
<dbReference type="RefSeq" id="WP_012594022.1">
    <property type="nucleotide sequence ID" value="NC_011726.1"/>
</dbReference>
<evidence type="ECO:0000313" key="4">
    <source>
        <dbReference type="Proteomes" id="UP000008204"/>
    </source>
</evidence>
<keyword evidence="1" id="KW-0479">Metal-binding</keyword>
<reference evidence="4" key="1">
    <citation type="journal article" date="2011" name="MBio">
        <title>Novel metabolic attributes of the genus Cyanothece, comprising a group of unicellular nitrogen-fixing Cyanobacteria.</title>
        <authorList>
            <person name="Bandyopadhyay A."/>
            <person name="Elvitigala T."/>
            <person name="Welsh E."/>
            <person name="Stockel J."/>
            <person name="Liberton M."/>
            <person name="Min H."/>
            <person name="Sherman L.A."/>
            <person name="Pakrasi H.B."/>
        </authorList>
    </citation>
    <scope>NUCLEOTIDE SEQUENCE [LARGE SCALE GENOMIC DNA]</scope>
    <source>
        <strain evidence="4">PCC 8801</strain>
    </source>
</reference>
<dbReference type="GO" id="GO:0016491">
    <property type="term" value="F:oxidoreductase activity"/>
    <property type="evidence" value="ECO:0007669"/>
    <property type="project" value="UniProtKB-KW"/>
</dbReference>
<dbReference type="Gene3D" id="2.60.120.620">
    <property type="entry name" value="q2cbj1_9rhob like domain"/>
    <property type="match status" value="1"/>
</dbReference>
<dbReference type="eggNOG" id="ENOG502ZA3D">
    <property type="taxonomic scope" value="Bacteria"/>
</dbReference>
<dbReference type="GO" id="GO:0046872">
    <property type="term" value="F:metal ion binding"/>
    <property type="evidence" value="ECO:0007669"/>
    <property type="project" value="UniProtKB-KW"/>
</dbReference>
<sequence length="208" mass="23844">MTYYSQYPQAFTPIYLSELQGQILASPYLAVNNLNRDFIGTKGFSLVFRRSHLPEVTKRFPYLKLYLNRVVQPECNAFYLNPLLIGQGARVDPHIDRSLRSYCQTINPPVVVSVLYVEVPPALEGGELVLRSPKRQVGKIRPQPNTLLFFQGDLLHSVTPVRSSGIRLSLVCEQYALEETELREIPELKLESRAISAKKEKNKRRNRQ</sequence>